<proteinExistence type="predicted"/>
<feature type="compositionally biased region" description="Basic and acidic residues" evidence="1">
    <location>
        <begin position="205"/>
        <end position="232"/>
    </location>
</feature>
<gene>
    <name evidence="2" type="ORF">A9K55_000125</name>
</gene>
<name>A0A2H4SW14_CORMI</name>
<feature type="region of interest" description="Disordered" evidence="1">
    <location>
        <begin position="1"/>
        <end position="143"/>
    </location>
</feature>
<evidence type="ECO:0000313" key="3">
    <source>
        <dbReference type="Proteomes" id="UP000323067"/>
    </source>
</evidence>
<accession>A0A2H4SW14</accession>
<feature type="compositionally biased region" description="Gly residues" evidence="1">
    <location>
        <begin position="29"/>
        <end position="40"/>
    </location>
</feature>
<evidence type="ECO:0008006" key="4">
    <source>
        <dbReference type="Google" id="ProtNLM"/>
    </source>
</evidence>
<dbReference type="EMBL" id="CP023328">
    <property type="protein sequence ID" value="ATY67291.1"/>
    <property type="molecule type" value="Genomic_DNA"/>
</dbReference>
<evidence type="ECO:0000256" key="1">
    <source>
        <dbReference type="SAM" id="MobiDB-lite"/>
    </source>
</evidence>
<dbReference type="AlphaFoldDB" id="A0A2H4SW14"/>
<dbReference type="OrthoDB" id="4779214at2759"/>
<feature type="compositionally biased region" description="Basic and acidic residues" evidence="1">
    <location>
        <begin position="43"/>
        <end position="56"/>
    </location>
</feature>
<feature type="compositionally biased region" description="Basic and acidic residues" evidence="1">
    <location>
        <begin position="247"/>
        <end position="259"/>
    </location>
</feature>
<protein>
    <recommendedName>
        <fullName evidence="4">Glycine zipper 2TM domain-containing protein</fullName>
    </recommendedName>
</protein>
<feature type="region of interest" description="Disordered" evidence="1">
    <location>
        <begin position="202"/>
        <end position="259"/>
    </location>
</feature>
<evidence type="ECO:0000313" key="2">
    <source>
        <dbReference type="EMBL" id="ATY67291.1"/>
    </source>
</evidence>
<dbReference type="VEuPathDB" id="FungiDB:A9K55_000125"/>
<sequence>MPRSNYDDDNDYRGGHGSRRNRSPEYHSGLGGGPAAGFGEPGRPFRDDEPFEREEMTLMPPAHSYGRANSVPPGNALAYRDGSQSPYERSRGGHSRRSRSRSNYDGDDDDSESRRDRRRGSPSPVSRARHAVEDNFSNSSAGIGAGILGAVIGGFAANKATEAAYNRAGKGGHQRRHSDDNAVPKAVSTLLGAVAGGLGANAFAHHVEGEREKRRERERPHRSRDGDSDYGNRHSRSRHDDDYDDYDDRRRDDHRRYRD</sequence>
<organism evidence="2 3">
    <name type="scientific">Cordyceps militaris</name>
    <name type="common">Caterpillar fungus</name>
    <name type="synonym">Clavaria militaris</name>
    <dbReference type="NCBI Taxonomy" id="73501"/>
    <lineage>
        <taxon>Eukaryota</taxon>
        <taxon>Fungi</taxon>
        <taxon>Dikarya</taxon>
        <taxon>Ascomycota</taxon>
        <taxon>Pezizomycotina</taxon>
        <taxon>Sordariomycetes</taxon>
        <taxon>Hypocreomycetidae</taxon>
        <taxon>Hypocreales</taxon>
        <taxon>Cordycipitaceae</taxon>
        <taxon>Cordyceps</taxon>
    </lineage>
</organism>
<dbReference type="Proteomes" id="UP000323067">
    <property type="component" value="Chromosome i"/>
</dbReference>
<reference evidence="2 3" key="1">
    <citation type="journal article" date="2017" name="BMC Genomics">
        <title>Chromosome level assembly and secondary metabolite potential of the parasitic fungus Cordyceps militaris.</title>
        <authorList>
            <person name="Kramer G.J."/>
            <person name="Nodwell J.R."/>
        </authorList>
    </citation>
    <scope>NUCLEOTIDE SEQUENCE [LARGE SCALE GENOMIC DNA]</scope>
    <source>
        <strain evidence="2 3">ATCC 34164</strain>
    </source>
</reference>
<feature type="region of interest" description="Disordered" evidence="1">
    <location>
        <begin position="166"/>
        <end position="185"/>
    </location>
</feature>